<proteinExistence type="predicted"/>
<organism evidence="2 3">
    <name type="scientific">Flavobacterium azooxidireducens</name>
    <dbReference type="NCBI Taxonomy" id="1871076"/>
    <lineage>
        <taxon>Bacteria</taxon>
        <taxon>Pseudomonadati</taxon>
        <taxon>Bacteroidota</taxon>
        <taxon>Flavobacteriia</taxon>
        <taxon>Flavobacteriales</taxon>
        <taxon>Flavobacteriaceae</taxon>
        <taxon>Flavobacterium</taxon>
    </lineage>
</organism>
<accession>A0ABY4KH65</accession>
<keyword evidence="3" id="KW-1185">Reference proteome</keyword>
<feature type="compositionally biased region" description="Gly residues" evidence="1">
    <location>
        <begin position="245"/>
        <end position="263"/>
    </location>
</feature>
<dbReference type="Proteomes" id="UP000830583">
    <property type="component" value="Chromosome"/>
</dbReference>
<protein>
    <submittedName>
        <fullName evidence="2">Uncharacterized protein</fullName>
    </submittedName>
</protein>
<sequence>MTHKFKSLLSFIIFLFLFSSCEKDFYEDIDLQKKQIKEIDIKTITYEDFSRKMQVLKNKPAVKMIMNKANSSLTNHNARTGDDSDIEIYTDIIKEITSGTYKSYTMYIKTSDTIASRFYNLTLEEKEGNTDAFITKYSPTENWLNDKNQPFEGGITTFRAEPGPGGSIKFTHVDEEGGGAIEGSNIYPIACDGTVQTTIIVEAIMCSEYVHWPWSPTTPPCDANVKARYKYTYRYECVPGITFPGSGGSNPGGSSSVGGGSTPGGSNNTSEPPGLFNEDGSITSPILTNSEVNHIKELKKITNQNENGTNGLRNYIDQLAANTDNPIEQGMEFKLNSNGTYSAYPAQSNGVDGTGFPPVSVNNPIIRMHKHHTGLNPIFSAEDVLGMVDFFIQKNNLNPNSPENNNITFIMVSEDGVHALRVSNPIEIEEFNSYYSTRQAKLLFRGAYEKKVIKKSQNECNGTCTNEEYKNLLLQNFIAFFKEMVWGIDFYYAPHPANNNDNYNWTKQN</sequence>
<evidence type="ECO:0000313" key="3">
    <source>
        <dbReference type="Proteomes" id="UP000830583"/>
    </source>
</evidence>
<feature type="region of interest" description="Disordered" evidence="1">
    <location>
        <begin position="244"/>
        <end position="283"/>
    </location>
</feature>
<dbReference type="PROSITE" id="PS51257">
    <property type="entry name" value="PROKAR_LIPOPROTEIN"/>
    <property type="match status" value="1"/>
</dbReference>
<dbReference type="RefSeq" id="WP_248435899.1">
    <property type="nucleotide sequence ID" value="NZ_CP096205.1"/>
</dbReference>
<gene>
    <name evidence="2" type="ORF">M0M57_04860</name>
</gene>
<reference evidence="2" key="1">
    <citation type="submission" date="2022-04" db="EMBL/GenBank/DDBJ databases">
        <title>Consumption of N2O by Flavobacterium azooxidireducens sp. nov. isolated from Decomposing Leaf Litter of Phragmites australis (Cav.).</title>
        <authorList>
            <person name="Behrendt U."/>
            <person name="Spanner T."/>
            <person name="Augustin J."/>
            <person name="Horn M.A."/>
            <person name="Kolb S."/>
            <person name="Ulrich A."/>
        </authorList>
    </citation>
    <scope>NUCLEOTIDE SEQUENCE</scope>
    <source>
        <strain evidence="2">IGB 4-14</strain>
    </source>
</reference>
<dbReference type="EMBL" id="CP096205">
    <property type="protein sequence ID" value="UPQ80166.1"/>
    <property type="molecule type" value="Genomic_DNA"/>
</dbReference>
<name>A0ABY4KH65_9FLAO</name>
<evidence type="ECO:0000256" key="1">
    <source>
        <dbReference type="SAM" id="MobiDB-lite"/>
    </source>
</evidence>
<evidence type="ECO:0000313" key="2">
    <source>
        <dbReference type="EMBL" id="UPQ80166.1"/>
    </source>
</evidence>